<evidence type="ECO:0000256" key="1">
    <source>
        <dbReference type="SAM" id="SignalP"/>
    </source>
</evidence>
<dbReference type="AlphaFoldDB" id="A0A940IIZ9"/>
<reference evidence="2" key="2">
    <citation type="journal article" date="2021" name="PeerJ">
        <title>Extensive microbial diversity within the chicken gut microbiome revealed by metagenomics and culture.</title>
        <authorList>
            <person name="Gilroy R."/>
            <person name="Ravi A."/>
            <person name="Getino M."/>
            <person name="Pursley I."/>
            <person name="Horton D.L."/>
            <person name="Alikhan N.F."/>
            <person name="Baker D."/>
            <person name="Gharbi K."/>
            <person name="Hall N."/>
            <person name="Watson M."/>
            <person name="Adriaenssens E.M."/>
            <person name="Foster-Nyarko E."/>
            <person name="Jarju S."/>
            <person name="Secka A."/>
            <person name="Antonio M."/>
            <person name="Oren A."/>
            <person name="Chaudhuri R.R."/>
            <person name="La Ragione R."/>
            <person name="Hildebrand F."/>
            <person name="Pallen M.J."/>
        </authorList>
    </citation>
    <scope>NUCLEOTIDE SEQUENCE</scope>
    <source>
        <strain evidence="2">G3-8215</strain>
    </source>
</reference>
<name>A0A940IIZ9_9BACT</name>
<reference evidence="2" key="1">
    <citation type="submission" date="2020-10" db="EMBL/GenBank/DDBJ databases">
        <authorList>
            <person name="Gilroy R."/>
        </authorList>
    </citation>
    <scope>NUCLEOTIDE SEQUENCE</scope>
    <source>
        <strain evidence="2">G3-8215</strain>
    </source>
</reference>
<gene>
    <name evidence="2" type="ORF">IAB75_08965</name>
</gene>
<sequence>MRGVKGIICMAASALISLLCTEASAQRTMRGQFFAAAEGGAGILPGDIAAGGVRAGQYLSGAYWAAGAAASVSGQGLSSGDRMEYLRISAYGDWMWRLAGTRDRSLSLYAGAGLFLGYEAYDPRRRLPGYIETGTGAGAFIYGARARLESEIFVIRTAAVTLGITPAAVFGSRLDRFSCNAQIGIRIML</sequence>
<feature type="signal peptide" evidence="1">
    <location>
        <begin position="1"/>
        <end position="25"/>
    </location>
</feature>
<dbReference type="Proteomes" id="UP000725002">
    <property type="component" value="Unassembled WGS sequence"/>
</dbReference>
<proteinExistence type="predicted"/>
<comment type="caution">
    <text evidence="2">The sequence shown here is derived from an EMBL/GenBank/DDBJ whole genome shotgun (WGS) entry which is preliminary data.</text>
</comment>
<dbReference type="EMBL" id="JADILV010000061">
    <property type="protein sequence ID" value="MBO8484226.1"/>
    <property type="molecule type" value="Genomic_DNA"/>
</dbReference>
<feature type="chain" id="PRO_5037809374" evidence="1">
    <location>
        <begin position="26"/>
        <end position="189"/>
    </location>
</feature>
<accession>A0A940IIZ9</accession>
<dbReference type="InterPro" id="IPR018899">
    <property type="entry name" value="Conjug_transposon_Tra0"/>
</dbReference>
<evidence type="ECO:0000313" key="2">
    <source>
        <dbReference type="EMBL" id="MBO8484226.1"/>
    </source>
</evidence>
<organism evidence="2 3">
    <name type="scientific">Candidatus Cryptobacteroides avicola</name>
    <dbReference type="NCBI Taxonomy" id="2840757"/>
    <lineage>
        <taxon>Bacteria</taxon>
        <taxon>Pseudomonadati</taxon>
        <taxon>Bacteroidota</taxon>
        <taxon>Bacteroidia</taxon>
        <taxon>Bacteroidales</taxon>
        <taxon>Candidatus Cryptobacteroides</taxon>
    </lineage>
</organism>
<protein>
    <submittedName>
        <fullName evidence="2">Conjugal transfer protein TraO</fullName>
    </submittedName>
</protein>
<evidence type="ECO:0000313" key="3">
    <source>
        <dbReference type="Proteomes" id="UP000725002"/>
    </source>
</evidence>
<dbReference type="Pfam" id="PF10626">
    <property type="entry name" value="TraO"/>
    <property type="match status" value="1"/>
</dbReference>
<keyword evidence="1" id="KW-0732">Signal</keyword>